<evidence type="ECO:0000313" key="1">
    <source>
        <dbReference type="EMBL" id="CAJ1504213.1"/>
    </source>
</evidence>
<proteinExistence type="predicted"/>
<organism evidence="1 2">
    <name type="scientific">[Mycobacterium] kokjensenii</name>
    <dbReference type="NCBI Taxonomy" id="3064287"/>
    <lineage>
        <taxon>Bacteria</taxon>
        <taxon>Bacillati</taxon>
        <taxon>Actinomycetota</taxon>
        <taxon>Actinomycetes</taxon>
        <taxon>Mycobacteriales</taxon>
        <taxon>Mycobacteriaceae</taxon>
        <taxon>Mycolicibacter</taxon>
    </lineage>
</organism>
<gene>
    <name evidence="1" type="ORF">MU0083_003380</name>
</gene>
<dbReference type="InterPro" id="IPR035992">
    <property type="entry name" value="Ricin_B-like_lectins"/>
</dbReference>
<dbReference type="SUPFAM" id="SSF50370">
    <property type="entry name" value="Ricin B-like lectins"/>
    <property type="match status" value="1"/>
</dbReference>
<name>A0ABN9NCW4_9MYCO</name>
<keyword evidence="2" id="KW-1185">Reference proteome</keyword>
<sequence length="47" mass="5053">MADDGTVQLSSRLGDFCLDAPVDDCFAAVAVNPSARSDSQRWYRTGS</sequence>
<reference evidence="1 2" key="1">
    <citation type="submission" date="2023-08" db="EMBL/GenBank/DDBJ databases">
        <authorList>
            <person name="Folkvardsen B D."/>
            <person name="Norman A."/>
        </authorList>
    </citation>
    <scope>NUCLEOTIDE SEQUENCE [LARGE SCALE GENOMIC DNA]</scope>
    <source>
        <strain evidence="1 2">Mu0083</strain>
    </source>
</reference>
<dbReference type="Proteomes" id="UP001190336">
    <property type="component" value="Chromosome"/>
</dbReference>
<dbReference type="EMBL" id="OY726394">
    <property type="protein sequence ID" value="CAJ1504213.1"/>
    <property type="molecule type" value="Genomic_DNA"/>
</dbReference>
<protein>
    <submittedName>
        <fullName evidence="1">Uncharacterized protein</fullName>
    </submittedName>
</protein>
<evidence type="ECO:0000313" key="2">
    <source>
        <dbReference type="Proteomes" id="UP001190336"/>
    </source>
</evidence>
<dbReference type="RefSeq" id="WP_308474072.1">
    <property type="nucleotide sequence ID" value="NZ_OY726394.1"/>
</dbReference>
<accession>A0ABN9NCW4</accession>